<evidence type="ECO:0000313" key="1">
    <source>
        <dbReference type="EMBL" id="KAJ4248067.1"/>
    </source>
</evidence>
<evidence type="ECO:0000313" key="2">
    <source>
        <dbReference type="Proteomes" id="UP001152049"/>
    </source>
</evidence>
<organism evidence="1 2">
    <name type="scientific">Fusarium torreyae</name>
    <dbReference type="NCBI Taxonomy" id="1237075"/>
    <lineage>
        <taxon>Eukaryota</taxon>
        <taxon>Fungi</taxon>
        <taxon>Dikarya</taxon>
        <taxon>Ascomycota</taxon>
        <taxon>Pezizomycotina</taxon>
        <taxon>Sordariomycetes</taxon>
        <taxon>Hypocreomycetidae</taxon>
        <taxon>Hypocreales</taxon>
        <taxon>Nectriaceae</taxon>
        <taxon>Fusarium</taxon>
    </lineage>
</organism>
<dbReference type="EMBL" id="JAOQAZ010000037">
    <property type="protein sequence ID" value="KAJ4248067.1"/>
    <property type="molecule type" value="Genomic_DNA"/>
</dbReference>
<keyword evidence="2" id="KW-1185">Reference proteome</keyword>
<sequence>MLLSDSNRLTANPSVTQLTTSQNSTLTIHQKSVLMRLSGDVMGSMKTIQGFLSDTELPTDELATLHLSQANNHMYRFEFKDAHNEIQKWKPSRISVSDYLLWDQMICASRALKGTGEFHAAKIALEKCLATPGLPKHKRCLAVSMFSDVLCELWAMESDTSFLLRAETLVRSELQHFRERLGPYPKGFRRLLLALLENLVCQNLTNEAASVSNELLAIYKSLGELDIIDRLGHVRTLIAQARLAHTPTDAVPRWLDVLRWNRHYNPYEEEVFTCGVVYLALANRWCELEQQSIASTYFQRSAQVLAHKRRQFLIPGLGTYILCEIRTSCHPLLAISATLIAVA</sequence>
<dbReference type="AlphaFoldDB" id="A0A9W8RQS4"/>
<proteinExistence type="predicted"/>
<dbReference type="OrthoDB" id="3946009at2759"/>
<accession>A0A9W8RQS4</accession>
<dbReference type="Proteomes" id="UP001152049">
    <property type="component" value="Unassembled WGS sequence"/>
</dbReference>
<comment type="caution">
    <text evidence="1">The sequence shown here is derived from an EMBL/GenBank/DDBJ whole genome shotgun (WGS) entry which is preliminary data.</text>
</comment>
<reference evidence="1" key="1">
    <citation type="submission" date="2022-09" db="EMBL/GenBank/DDBJ databases">
        <title>Fusarium specimens isolated from Avocado Roots.</title>
        <authorList>
            <person name="Stajich J."/>
            <person name="Roper C."/>
            <person name="Heimlech-Rivalta G."/>
        </authorList>
    </citation>
    <scope>NUCLEOTIDE SEQUENCE</scope>
    <source>
        <strain evidence="1">CF00136</strain>
    </source>
</reference>
<gene>
    <name evidence="1" type="ORF">NW762_012837</name>
</gene>
<protein>
    <submittedName>
        <fullName evidence="1">Uncharacterized protein</fullName>
    </submittedName>
</protein>
<name>A0A9W8RQS4_9HYPO</name>